<dbReference type="PANTHER" id="PTHR11203">
    <property type="entry name" value="CLEAVAGE AND POLYADENYLATION SPECIFICITY FACTOR FAMILY MEMBER"/>
    <property type="match status" value="1"/>
</dbReference>
<evidence type="ECO:0000313" key="3">
    <source>
        <dbReference type="EMBL" id="GAE46364.1"/>
    </source>
</evidence>
<dbReference type="eggNOG" id="COG1236">
    <property type="taxonomic scope" value="Bacteria"/>
</dbReference>
<accession>W4RRX1</accession>
<dbReference type="InterPro" id="IPR022712">
    <property type="entry name" value="Beta_Casp"/>
</dbReference>
<dbReference type="GO" id="GO:0016787">
    <property type="term" value="F:hydrolase activity"/>
    <property type="evidence" value="ECO:0007669"/>
    <property type="project" value="UniProtKB-KW"/>
</dbReference>
<protein>
    <submittedName>
        <fullName evidence="3">Polyadenylation specificity factor</fullName>
    </submittedName>
</protein>
<reference evidence="3 4" key="1">
    <citation type="submission" date="2013-12" db="EMBL/GenBank/DDBJ databases">
        <title>NBRP : Genome information of microbial organism related human and environment.</title>
        <authorList>
            <person name="Hattori M."/>
            <person name="Oshima K."/>
            <person name="Inaba H."/>
            <person name="Suda W."/>
            <person name="Sakamoto M."/>
            <person name="Iino T."/>
            <person name="Kitahara M."/>
            <person name="Oshida Y."/>
            <person name="Iida T."/>
            <person name="Kudo T."/>
            <person name="Itoh T."/>
            <person name="Ahmed I."/>
            <person name="Ohkuma M."/>
        </authorList>
    </citation>
    <scope>NUCLEOTIDE SEQUENCE [LARGE SCALE GENOMIC DNA]</scope>
    <source>
        <strain evidence="3 4">JCM 21738</strain>
    </source>
</reference>
<sequence>MILQDYMDKGLIPEFPIFVDGLVTPISRIYRDYPHFLKGPVSHRISKNGDAFLTERCRAVTPKEREMILQGKPGCIVASSGMLTGGASTWYAERLVSGEKNAIFITGYQDEESPGRKLLDLADGIEETIELNGVTYPVKCRISKYGLSAHADANEMQRFIQTMNPTYTLLVHGDDQARLKLAEILDPLHKPILVENGENYIFESRGSGKGVKGKRFKADDRNSELRKWVGSLLLYQSEGEKRYKAALCTGVHPKTQVLFCQSVKGKNVKLQKHQVAEAVMKWNGPMDEMAEEVGEVFSFNRPILEQVQWSRLPYKWLDIEAIFQILEAAGLKERLAIALALQSLSEIQKKEVQNGFAYLLNEQTTRMLANMEFDIPGAKMNPTAAISEVKELFKTMRGFLRSGIDGPGTEKERITLYFDFPDHIDMEERKNLISFVKKRTGWTSEISDSVRQDLFPGLIAELHGHPIGSISIHLAEKKVSIGLDEPAKGKEIRKVFAERTGFTLQYNNKSNMTGLSAGKDDIFRVPAGSGRMENNQAIEEAKRWAADRGITIYKTSMKQHNGEPLMEIHFISPEIAKDHEADLEELSYRTGMAVTYAKQPKQNEIIRITLENLPPEWELKKNPSIHMDKKKIALKLGQPPLPTEIAAAGEKIRQLTGYTLEA</sequence>
<evidence type="ECO:0000259" key="2">
    <source>
        <dbReference type="SMART" id="SM01027"/>
    </source>
</evidence>
<keyword evidence="4" id="KW-1185">Reference proteome</keyword>
<dbReference type="PANTHER" id="PTHR11203:SF37">
    <property type="entry name" value="INTEGRATOR COMPLEX SUBUNIT 11"/>
    <property type="match status" value="1"/>
</dbReference>
<dbReference type="AlphaFoldDB" id="W4RRX1"/>
<feature type="domain" description="Beta-Casp" evidence="2">
    <location>
        <begin position="1"/>
        <end position="118"/>
    </location>
</feature>
<gene>
    <name evidence="3" type="ORF">JCM21738_3259</name>
</gene>
<dbReference type="Proteomes" id="UP000018949">
    <property type="component" value="Unassembled WGS sequence"/>
</dbReference>
<dbReference type="InterPro" id="IPR050698">
    <property type="entry name" value="MBL"/>
</dbReference>
<dbReference type="InterPro" id="IPR011108">
    <property type="entry name" value="RMMBL"/>
</dbReference>
<comment type="caution">
    <text evidence="3">The sequence shown here is derived from an EMBL/GenBank/DDBJ whole genome shotgun (WGS) entry which is preliminary data.</text>
</comment>
<evidence type="ECO:0000256" key="1">
    <source>
        <dbReference type="ARBA" id="ARBA00022801"/>
    </source>
</evidence>
<evidence type="ECO:0000313" key="4">
    <source>
        <dbReference type="Proteomes" id="UP000018949"/>
    </source>
</evidence>
<dbReference type="Gene3D" id="3.40.50.10890">
    <property type="match status" value="1"/>
</dbReference>
<dbReference type="SMART" id="SM01027">
    <property type="entry name" value="Beta-Casp"/>
    <property type="match status" value="1"/>
</dbReference>
<dbReference type="Pfam" id="PF10996">
    <property type="entry name" value="Beta-Casp"/>
    <property type="match status" value="1"/>
</dbReference>
<dbReference type="InterPro" id="IPR036866">
    <property type="entry name" value="RibonucZ/Hydroxyglut_hydro"/>
</dbReference>
<proteinExistence type="predicted"/>
<dbReference type="SUPFAM" id="SSF56281">
    <property type="entry name" value="Metallo-hydrolase/oxidoreductase"/>
    <property type="match status" value="1"/>
</dbReference>
<name>W4RRX1_9BACI</name>
<dbReference type="Pfam" id="PF07521">
    <property type="entry name" value="RMMBL"/>
    <property type="match status" value="1"/>
</dbReference>
<dbReference type="GO" id="GO:0004521">
    <property type="term" value="F:RNA endonuclease activity"/>
    <property type="evidence" value="ECO:0007669"/>
    <property type="project" value="TreeGrafter"/>
</dbReference>
<keyword evidence="1" id="KW-0378">Hydrolase</keyword>
<dbReference type="EMBL" id="BAUW01000042">
    <property type="protein sequence ID" value="GAE46364.1"/>
    <property type="molecule type" value="Genomic_DNA"/>
</dbReference>
<organism evidence="3 4">
    <name type="scientific">Mesobacillus boroniphilus JCM 21738</name>
    <dbReference type="NCBI Taxonomy" id="1294265"/>
    <lineage>
        <taxon>Bacteria</taxon>
        <taxon>Bacillati</taxon>
        <taxon>Bacillota</taxon>
        <taxon>Bacilli</taxon>
        <taxon>Bacillales</taxon>
        <taxon>Bacillaceae</taxon>
        <taxon>Mesobacillus</taxon>
    </lineage>
</organism>